<organism evidence="1 2">
    <name type="scientific">Massariosphaeria phaeospora</name>
    <dbReference type="NCBI Taxonomy" id="100035"/>
    <lineage>
        <taxon>Eukaryota</taxon>
        <taxon>Fungi</taxon>
        <taxon>Dikarya</taxon>
        <taxon>Ascomycota</taxon>
        <taxon>Pezizomycotina</taxon>
        <taxon>Dothideomycetes</taxon>
        <taxon>Pleosporomycetidae</taxon>
        <taxon>Pleosporales</taxon>
        <taxon>Pleosporales incertae sedis</taxon>
        <taxon>Massariosphaeria</taxon>
    </lineage>
</organism>
<reference evidence="1 2" key="1">
    <citation type="submission" date="2020-01" db="EMBL/GenBank/DDBJ databases">
        <authorList>
            <consortium name="DOE Joint Genome Institute"/>
            <person name="Haridas S."/>
            <person name="Albert R."/>
            <person name="Binder M."/>
            <person name="Bloem J."/>
            <person name="Labutti K."/>
            <person name="Salamov A."/>
            <person name="Andreopoulos B."/>
            <person name="Baker S.E."/>
            <person name="Barry K."/>
            <person name="Bills G."/>
            <person name="Bluhm B.H."/>
            <person name="Cannon C."/>
            <person name="Castanera R."/>
            <person name="Culley D.E."/>
            <person name="Daum C."/>
            <person name="Ezra D."/>
            <person name="Gonzalez J.B."/>
            <person name="Henrissat B."/>
            <person name="Kuo A."/>
            <person name="Liang C."/>
            <person name="Lipzen A."/>
            <person name="Lutzoni F."/>
            <person name="Magnuson J."/>
            <person name="Mondo S."/>
            <person name="Nolan M."/>
            <person name="Ohm R."/>
            <person name="Pangilinan J."/>
            <person name="Park H.-J.H."/>
            <person name="Ramirez L."/>
            <person name="Alfaro M."/>
            <person name="Sun H."/>
            <person name="Tritt A."/>
            <person name="Yoshinaga Y."/>
            <person name="Zwiers L.-H.L."/>
            <person name="Turgeon B.G."/>
            <person name="Goodwin S.B."/>
            <person name="Spatafora J.W."/>
            <person name="Crous P.W."/>
            <person name="Grigoriev I.V."/>
        </authorList>
    </citation>
    <scope>NUCLEOTIDE SEQUENCE [LARGE SCALE GENOMIC DNA]</scope>
    <source>
        <strain evidence="1 2">CBS 611.86</strain>
    </source>
</reference>
<protein>
    <submittedName>
        <fullName evidence="1">Uncharacterized protein</fullName>
    </submittedName>
</protein>
<dbReference type="Proteomes" id="UP000481861">
    <property type="component" value="Unassembled WGS sequence"/>
</dbReference>
<keyword evidence="2" id="KW-1185">Reference proteome</keyword>
<accession>A0A7C8ML57</accession>
<dbReference type="EMBL" id="JAADJZ010000003">
    <property type="protein sequence ID" value="KAF2876122.1"/>
    <property type="molecule type" value="Genomic_DNA"/>
</dbReference>
<gene>
    <name evidence="1" type="ORF">BDV95DRAFT_217308</name>
</gene>
<proteinExistence type="predicted"/>
<name>A0A7C8ML57_9PLEO</name>
<evidence type="ECO:0000313" key="2">
    <source>
        <dbReference type="Proteomes" id="UP000481861"/>
    </source>
</evidence>
<comment type="caution">
    <text evidence="1">The sequence shown here is derived from an EMBL/GenBank/DDBJ whole genome shotgun (WGS) entry which is preliminary data.</text>
</comment>
<dbReference type="AlphaFoldDB" id="A0A7C8ML57"/>
<evidence type="ECO:0000313" key="1">
    <source>
        <dbReference type="EMBL" id="KAF2876122.1"/>
    </source>
</evidence>
<sequence>MRYSQEPMDPAWGQATGARCARSVARGSARYAWIATLDGRWRLAWRACAEANRGCAGREEGRDGSTVACFYLSFLRCCRVPCYTKEPDARTRTREEIAGNRGGGGGCLVCGGGRQGWPIGASEGAVMVLSLILWSGHEISASQPDLTGLTLHQALLYTYATVGQRSDRANRERGMINAGRHKQYLGRVGRQPEQAAMPDPWR</sequence>